<feature type="chain" id="PRO_5045759861" evidence="2">
    <location>
        <begin position="26"/>
        <end position="177"/>
    </location>
</feature>
<accession>A0ABT2DB81</accession>
<feature type="compositionally biased region" description="Low complexity" evidence="1">
    <location>
        <begin position="46"/>
        <end position="61"/>
    </location>
</feature>
<reference evidence="3 4" key="1">
    <citation type="submission" date="2022-08" db="EMBL/GenBank/DDBJ databases">
        <title>Reclassification of Massilia species as members of the genera Telluria, Duganella, Pseudoduganella, Mokoshia gen. nov. and Zemynaea gen. nov. using orthogonal and non-orthogonal genome-based approaches.</title>
        <authorList>
            <person name="Bowman J.P."/>
        </authorList>
    </citation>
    <scope>NUCLEOTIDE SEQUENCE [LARGE SCALE GENOMIC DNA]</scope>
    <source>
        <strain evidence="3 4">JCM 31605</strain>
    </source>
</reference>
<proteinExistence type="predicted"/>
<feature type="compositionally biased region" description="Low complexity" evidence="1">
    <location>
        <begin position="20"/>
        <end position="36"/>
    </location>
</feature>
<comment type="caution">
    <text evidence="3">The sequence shown here is derived from an EMBL/GenBank/DDBJ whole genome shotgun (WGS) entry which is preliminary data.</text>
</comment>
<organism evidence="3 4">
    <name type="scientific">Massilia agilis</name>
    <dbReference type="NCBI Taxonomy" id="1811226"/>
    <lineage>
        <taxon>Bacteria</taxon>
        <taxon>Pseudomonadati</taxon>
        <taxon>Pseudomonadota</taxon>
        <taxon>Betaproteobacteria</taxon>
        <taxon>Burkholderiales</taxon>
        <taxon>Oxalobacteraceae</taxon>
        <taxon>Telluria group</taxon>
        <taxon>Massilia</taxon>
    </lineage>
</organism>
<keyword evidence="4" id="KW-1185">Reference proteome</keyword>
<keyword evidence="2" id="KW-0732">Signal</keyword>
<protein>
    <submittedName>
        <fullName evidence="3">Uncharacterized protein</fullName>
    </submittedName>
</protein>
<feature type="region of interest" description="Disordered" evidence="1">
    <location>
        <begin position="20"/>
        <end position="97"/>
    </location>
</feature>
<evidence type="ECO:0000313" key="3">
    <source>
        <dbReference type="EMBL" id="MCS0808575.1"/>
    </source>
</evidence>
<dbReference type="EMBL" id="JANUHB010000002">
    <property type="protein sequence ID" value="MCS0808575.1"/>
    <property type="molecule type" value="Genomic_DNA"/>
</dbReference>
<evidence type="ECO:0000256" key="2">
    <source>
        <dbReference type="SAM" id="SignalP"/>
    </source>
</evidence>
<evidence type="ECO:0000313" key="4">
    <source>
        <dbReference type="Proteomes" id="UP001206126"/>
    </source>
</evidence>
<dbReference type="RefSeq" id="WP_258822340.1">
    <property type="nucleotide sequence ID" value="NZ_JANUHB010000002.1"/>
</dbReference>
<name>A0ABT2DB81_9BURK</name>
<sequence>MKQLARPLAGLLALLAALAAGGAAAQQSHEAAQAAKTAKEQRDGTPQAQEEQAGNAAQQPQRKSGEQPVKGQPQDQPQDMAPRKDGKKPPPKRRAVPAIIGSMPAPTAPQAYGPVLHPAAPQTPMPANLPPPAPINTCIGNQCTDASGNSYQTGVGNAALDSKGRLCNRNGTTMQCF</sequence>
<gene>
    <name evidence="3" type="ORF">NX774_11655</name>
</gene>
<dbReference type="Proteomes" id="UP001206126">
    <property type="component" value="Unassembled WGS sequence"/>
</dbReference>
<evidence type="ECO:0000256" key="1">
    <source>
        <dbReference type="SAM" id="MobiDB-lite"/>
    </source>
</evidence>
<feature type="signal peptide" evidence="2">
    <location>
        <begin position="1"/>
        <end position="25"/>
    </location>
</feature>